<dbReference type="Proteomes" id="UP000299102">
    <property type="component" value="Unassembled WGS sequence"/>
</dbReference>
<feature type="region of interest" description="Disordered" evidence="1">
    <location>
        <begin position="1"/>
        <end position="50"/>
    </location>
</feature>
<keyword evidence="3" id="KW-1185">Reference proteome</keyword>
<accession>A0A4C1XCN4</accession>
<proteinExistence type="predicted"/>
<comment type="caution">
    <text evidence="2">The sequence shown here is derived from an EMBL/GenBank/DDBJ whole genome shotgun (WGS) entry which is preliminary data.</text>
</comment>
<evidence type="ECO:0000313" key="2">
    <source>
        <dbReference type="EMBL" id="GBP61651.1"/>
    </source>
</evidence>
<reference evidence="2 3" key="1">
    <citation type="journal article" date="2019" name="Commun. Biol.">
        <title>The bagworm genome reveals a unique fibroin gene that provides high tensile strength.</title>
        <authorList>
            <person name="Kono N."/>
            <person name="Nakamura H."/>
            <person name="Ohtoshi R."/>
            <person name="Tomita M."/>
            <person name="Numata K."/>
            <person name="Arakawa K."/>
        </authorList>
    </citation>
    <scope>NUCLEOTIDE SEQUENCE [LARGE SCALE GENOMIC DNA]</scope>
</reference>
<protein>
    <submittedName>
        <fullName evidence="2">Uncharacterized protein</fullName>
    </submittedName>
</protein>
<organism evidence="2 3">
    <name type="scientific">Eumeta variegata</name>
    <name type="common">Bagworm moth</name>
    <name type="synonym">Eumeta japonica</name>
    <dbReference type="NCBI Taxonomy" id="151549"/>
    <lineage>
        <taxon>Eukaryota</taxon>
        <taxon>Metazoa</taxon>
        <taxon>Ecdysozoa</taxon>
        <taxon>Arthropoda</taxon>
        <taxon>Hexapoda</taxon>
        <taxon>Insecta</taxon>
        <taxon>Pterygota</taxon>
        <taxon>Neoptera</taxon>
        <taxon>Endopterygota</taxon>
        <taxon>Lepidoptera</taxon>
        <taxon>Glossata</taxon>
        <taxon>Ditrysia</taxon>
        <taxon>Tineoidea</taxon>
        <taxon>Psychidae</taxon>
        <taxon>Oiketicinae</taxon>
        <taxon>Eumeta</taxon>
    </lineage>
</organism>
<evidence type="ECO:0000313" key="3">
    <source>
        <dbReference type="Proteomes" id="UP000299102"/>
    </source>
</evidence>
<evidence type="ECO:0000256" key="1">
    <source>
        <dbReference type="SAM" id="MobiDB-lite"/>
    </source>
</evidence>
<dbReference type="AlphaFoldDB" id="A0A4C1XCN4"/>
<sequence length="159" mass="17627">MAERSGGGPARARTSNRSGRRRASVAAGAGARLSRRRRPQRPRESSHAKRLIGSRAARRFWFHLRIISVAAVGRGDLVPRPRPAPCCVPTHTLHTEHEQNLGSFSRISIYTIIISLSAWSWRLSAGPPPRPARRARRPRRAGELALAHSVTSKTKIIQI</sequence>
<dbReference type="EMBL" id="BGZK01000819">
    <property type="protein sequence ID" value="GBP61651.1"/>
    <property type="molecule type" value="Genomic_DNA"/>
</dbReference>
<name>A0A4C1XCN4_EUMVA</name>
<gene>
    <name evidence="2" type="ORF">EVAR_43588_1</name>
</gene>